<keyword evidence="3" id="KW-1185">Reference proteome</keyword>
<dbReference type="EMBL" id="LK391711">
    <property type="protein sequence ID" value="CDR98011.1"/>
    <property type="molecule type" value="Genomic_DNA"/>
</dbReference>
<proteinExistence type="predicted"/>
<dbReference type="OrthoDB" id="2193044at2759"/>
<sequence length="186" mass="21734">MLIYVQSVIPSAHCFEPLIGLPNKQSATRHRSKPWICLIPSGCLRNTVTIVEIGITNQDNLVDTEKFKKQKYEDLIEDLKARQFNQQTETRIITYIMTWEGIATKEHRKYRRDLGISDRMEAHTQRLVIQDTLNSDEGHETERRLRFRRRPSGPNWMDACMDGTSDDRQWTDSEPADGASVRRQSW</sequence>
<dbReference type="Proteomes" id="UP000033188">
    <property type="component" value="Chromosome 5"/>
</dbReference>
<evidence type="ECO:0000313" key="3">
    <source>
        <dbReference type="Proteomes" id="UP000033188"/>
    </source>
</evidence>
<dbReference type="GeneID" id="24566552"/>
<dbReference type="RefSeq" id="XP_012770197.1">
    <property type="nucleotide sequence ID" value="XM_012914743.1"/>
</dbReference>
<dbReference type="AlphaFoldDB" id="A0A061DBD4"/>
<dbReference type="KEGG" id="bbig:BBBOND_0404960"/>
<protein>
    <submittedName>
        <fullName evidence="2">Uncharacterized protein</fullName>
    </submittedName>
</protein>
<organism evidence="2 3">
    <name type="scientific">Babesia bigemina</name>
    <dbReference type="NCBI Taxonomy" id="5866"/>
    <lineage>
        <taxon>Eukaryota</taxon>
        <taxon>Sar</taxon>
        <taxon>Alveolata</taxon>
        <taxon>Apicomplexa</taxon>
        <taxon>Aconoidasida</taxon>
        <taxon>Piroplasmida</taxon>
        <taxon>Babesiidae</taxon>
        <taxon>Babesia</taxon>
    </lineage>
</organism>
<dbReference type="VEuPathDB" id="PiroplasmaDB:BBBOND_0404960"/>
<evidence type="ECO:0000256" key="1">
    <source>
        <dbReference type="SAM" id="MobiDB-lite"/>
    </source>
</evidence>
<name>A0A061DBD4_BABBI</name>
<accession>A0A061DBD4</accession>
<feature type="region of interest" description="Disordered" evidence="1">
    <location>
        <begin position="155"/>
        <end position="186"/>
    </location>
</feature>
<reference evidence="3" key="1">
    <citation type="journal article" date="2014" name="Nucleic Acids Res.">
        <title>The evolutionary dynamics of variant antigen genes in Babesia reveal a history of genomic innovation underlying host-parasite interaction.</title>
        <authorList>
            <person name="Jackson A.P."/>
            <person name="Otto T.D."/>
            <person name="Darby A."/>
            <person name="Ramaprasad A."/>
            <person name="Xia D."/>
            <person name="Echaide I.E."/>
            <person name="Farber M."/>
            <person name="Gahlot S."/>
            <person name="Gamble J."/>
            <person name="Gupta D."/>
            <person name="Gupta Y."/>
            <person name="Jackson L."/>
            <person name="Malandrin L."/>
            <person name="Malas T.B."/>
            <person name="Moussa E."/>
            <person name="Nair M."/>
            <person name="Reid A.J."/>
            <person name="Sanders M."/>
            <person name="Sharma J."/>
            <person name="Tracey A."/>
            <person name="Quail M.A."/>
            <person name="Weir W."/>
            <person name="Wastling J.M."/>
            <person name="Hall N."/>
            <person name="Willadsen P."/>
            <person name="Lingelbach K."/>
            <person name="Shiels B."/>
            <person name="Tait A."/>
            <person name="Berriman M."/>
            <person name="Allred D.R."/>
            <person name="Pain A."/>
        </authorList>
    </citation>
    <scope>NUCLEOTIDE SEQUENCE [LARGE SCALE GENOMIC DNA]</scope>
    <source>
        <strain evidence="3">Bond</strain>
    </source>
</reference>
<evidence type="ECO:0000313" key="2">
    <source>
        <dbReference type="EMBL" id="CDR98011.1"/>
    </source>
</evidence>
<gene>
    <name evidence="2" type="ORF">BBBOND_0404960</name>
</gene>